<evidence type="ECO:0000313" key="2">
    <source>
        <dbReference type="Proteomes" id="UP000192418"/>
    </source>
</evidence>
<organism evidence="1 2">
    <name type="scientific">Desulfocicer vacuolatum DSM 3385</name>
    <dbReference type="NCBI Taxonomy" id="1121400"/>
    <lineage>
        <taxon>Bacteria</taxon>
        <taxon>Pseudomonadati</taxon>
        <taxon>Thermodesulfobacteriota</taxon>
        <taxon>Desulfobacteria</taxon>
        <taxon>Desulfobacterales</taxon>
        <taxon>Desulfobacteraceae</taxon>
        <taxon>Desulfocicer</taxon>
    </lineage>
</organism>
<gene>
    <name evidence="1" type="ORF">SAMN02746065_107176</name>
</gene>
<dbReference type="OrthoDB" id="5417714at2"/>
<dbReference type="RefSeq" id="WP_084068388.1">
    <property type="nucleotide sequence ID" value="NZ_FWXY01000007.1"/>
</dbReference>
<name>A0A1W2B9Z1_9BACT</name>
<evidence type="ECO:0008006" key="3">
    <source>
        <dbReference type="Google" id="ProtNLM"/>
    </source>
</evidence>
<keyword evidence="2" id="KW-1185">Reference proteome</keyword>
<reference evidence="1 2" key="1">
    <citation type="submission" date="2017-04" db="EMBL/GenBank/DDBJ databases">
        <authorList>
            <person name="Afonso C.L."/>
            <person name="Miller P.J."/>
            <person name="Scott M.A."/>
            <person name="Spackman E."/>
            <person name="Goraichik I."/>
            <person name="Dimitrov K.M."/>
            <person name="Suarez D.L."/>
            <person name="Swayne D.E."/>
        </authorList>
    </citation>
    <scope>NUCLEOTIDE SEQUENCE [LARGE SCALE GENOMIC DNA]</scope>
    <source>
        <strain evidence="1 2">DSM 3385</strain>
    </source>
</reference>
<accession>A0A1W2B9Z1</accession>
<proteinExistence type="predicted"/>
<dbReference type="SUPFAM" id="SSF103025">
    <property type="entry name" value="Folate-binding domain"/>
    <property type="match status" value="1"/>
</dbReference>
<protein>
    <recommendedName>
        <fullName evidence="3">Aminomethyltransferase folate-binding domain-containing protein</fullName>
    </recommendedName>
</protein>
<sequence length="210" mass="22750">MVDIKRVSPVSFGKSPKRTEVRDNWTIAMEYDSEGQGLSIVDLSHVTRLDVQTGDLSGVTPFGVAIPEVPGQSVLKDGILINRMNGIQASVFQLPGNGADLPTDVFVTETTENTLCVAIMGKDVFSFMEKVSNLDFMDPKMTAPFLFQGPCCHVPCQIITLSKDGDKAGLILTCSRGYGKDMIHSLLDAGVEFNMKPAGEEKFSAWVASL</sequence>
<dbReference type="Proteomes" id="UP000192418">
    <property type="component" value="Unassembled WGS sequence"/>
</dbReference>
<evidence type="ECO:0000313" key="1">
    <source>
        <dbReference type="EMBL" id="SMC69664.1"/>
    </source>
</evidence>
<dbReference type="InterPro" id="IPR027266">
    <property type="entry name" value="TrmE/GcvT-like"/>
</dbReference>
<dbReference type="AlphaFoldDB" id="A0A1W2B9Z1"/>
<dbReference type="EMBL" id="FWXY01000007">
    <property type="protein sequence ID" value="SMC69664.1"/>
    <property type="molecule type" value="Genomic_DNA"/>
</dbReference>
<dbReference type="STRING" id="1121400.SAMN02746065_107176"/>
<dbReference type="Gene3D" id="3.30.1360.120">
    <property type="entry name" value="Probable tRNA modification gtpase trme, domain 1"/>
    <property type="match status" value="1"/>
</dbReference>